<dbReference type="Gene3D" id="3.80.30.20">
    <property type="entry name" value="tm_1862 like domain"/>
    <property type="match status" value="1"/>
</dbReference>
<accession>A0A017H463</accession>
<evidence type="ECO:0000313" key="2">
    <source>
        <dbReference type="Proteomes" id="UP000031184"/>
    </source>
</evidence>
<dbReference type="RefSeq" id="WP_005961200.1">
    <property type="nucleotide sequence ID" value="NZ_AOJP01000008.1"/>
</dbReference>
<dbReference type="PANTHER" id="PTHR42731">
    <property type="entry name" value="SLL1084 PROTEIN"/>
    <property type="match status" value="1"/>
</dbReference>
<dbReference type="InterPro" id="IPR006638">
    <property type="entry name" value="Elp3/MiaA/NifB-like_rSAM"/>
</dbReference>
<dbReference type="GO" id="GO:0003824">
    <property type="term" value="F:catalytic activity"/>
    <property type="evidence" value="ECO:0007669"/>
    <property type="project" value="InterPro"/>
</dbReference>
<comment type="caution">
    <text evidence="1">The sequence shown here is derived from an EMBL/GenBank/DDBJ whole genome shotgun (WGS) entry which is preliminary data.</text>
</comment>
<dbReference type="InterPro" id="IPR023404">
    <property type="entry name" value="rSAM_horseshoe"/>
</dbReference>
<dbReference type="PANTHER" id="PTHR42731:SF1">
    <property type="entry name" value="RADICAL SAM DOMAIN PROTEIN"/>
    <property type="match status" value="1"/>
</dbReference>
<organism evidence="1 2">
    <name type="scientific">Fusobacterium necrophorum subsp. funduliforme B35</name>
    <dbReference type="NCBI Taxonomy" id="1226633"/>
    <lineage>
        <taxon>Bacteria</taxon>
        <taxon>Fusobacteriati</taxon>
        <taxon>Fusobacteriota</taxon>
        <taxon>Fusobacteriia</taxon>
        <taxon>Fusobacteriales</taxon>
        <taxon>Fusobacteriaceae</taxon>
        <taxon>Fusobacterium</taxon>
    </lineage>
</organism>
<dbReference type="SUPFAM" id="SSF102114">
    <property type="entry name" value="Radical SAM enzymes"/>
    <property type="match status" value="1"/>
</dbReference>
<sequence>MTQVNIDNYLLEILKPGQYLGNEINSVHKNEYKTHMCLFFPDIYEVGMSNLGIRILYNLLNKMDEFYLERGFCPMEDLEEKMRAYKIPMFSWETKTPLKEFDIVGFSLSYEMAYPNVLNALDLAGIPFRWKDRGEEYPLLMAGGTCMMNPTVMAPFMDYIVIGDGEDVMPEIARIMMKYQGKTKLEKLQAIQHLDGVFIPRFHDGKERIQRAIVEDLNDTSYYAEQIVPYIEVVHDRATVEIQRGCSRGCRFCQAGIVYRPVRERSLEKNLELIEKMIQDTGYSEVSLSSLSSSDYSNIHQLIAGIKANPLNKNVGVSLPSLRMNPDSVRVAESISGGKRTGFTFAPEAGSQRMRDIINKGVTEEEILLTAKEAVQAGWDNLKFYFMIGLPFETEEDVLAIHGLAKKVMFQCRPISKRVQVTVSVSNFVPKPHTPFAWQKQMGFEEMHHKHTLLKEVFRGFKGVSLKIHDPKKSYLEGFLSRGDEKISDLVELAFRKGVKLDDYRDNFELWKNAMDELGIQEEEYLGERSIQSTFPWDFVDTGVKKSFLLEEWEKAKQEALTPECREKCSMCGMRERFPKCLKIYK</sequence>
<proteinExistence type="predicted"/>
<reference evidence="1 2" key="1">
    <citation type="submission" date="2013-08" db="EMBL/GenBank/DDBJ databases">
        <title>An opportunistic ruminal bacterium that causes liver abscesses in cattle.</title>
        <authorList>
            <person name="Benahmed F.H."/>
            <person name="Rasmussen M."/>
            <person name="Harbottle H."/>
            <person name="Soppet D."/>
            <person name="Nagaraja T.G."/>
            <person name="Davidson M."/>
        </authorList>
    </citation>
    <scope>NUCLEOTIDE SEQUENCE [LARGE SCALE GENOMIC DNA]</scope>
    <source>
        <strain evidence="1 2">B35</strain>
    </source>
</reference>
<dbReference type="InterPro" id="IPR058240">
    <property type="entry name" value="rSAM_sf"/>
</dbReference>
<dbReference type="Proteomes" id="UP000031184">
    <property type="component" value="Unassembled WGS sequence"/>
</dbReference>
<dbReference type="InterPro" id="IPR023862">
    <property type="entry name" value="CHP03960_rSAM"/>
</dbReference>
<dbReference type="SMART" id="SM00729">
    <property type="entry name" value="Elp3"/>
    <property type="match status" value="1"/>
</dbReference>
<dbReference type="InterPro" id="IPR007197">
    <property type="entry name" value="rSAM"/>
</dbReference>
<dbReference type="Pfam" id="PF04055">
    <property type="entry name" value="Radical_SAM"/>
    <property type="match status" value="1"/>
</dbReference>
<dbReference type="NCBIfam" id="TIGR03960">
    <property type="entry name" value="rSAM_fuse_unch"/>
    <property type="match status" value="1"/>
</dbReference>
<dbReference type="SFLD" id="SFLDS00029">
    <property type="entry name" value="Radical_SAM"/>
    <property type="match status" value="1"/>
</dbReference>
<dbReference type="InterPro" id="IPR045784">
    <property type="entry name" value="Radical_SAM_N2"/>
</dbReference>
<dbReference type="Pfam" id="PF19864">
    <property type="entry name" value="Radical_SAM_N2"/>
    <property type="match status" value="1"/>
</dbReference>
<dbReference type="OrthoDB" id="9806827at2"/>
<dbReference type="PATRIC" id="fig|1226633.4.peg.372"/>
<dbReference type="EMBL" id="AUZI01000008">
    <property type="protein sequence ID" value="KID50160.1"/>
    <property type="molecule type" value="Genomic_DNA"/>
</dbReference>
<dbReference type="CDD" id="cd01335">
    <property type="entry name" value="Radical_SAM"/>
    <property type="match status" value="1"/>
</dbReference>
<evidence type="ECO:0000313" key="1">
    <source>
        <dbReference type="EMBL" id="KID50160.1"/>
    </source>
</evidence>
<protein>
    <submittedName>
        <fullName evidence="1">Radical SAM protein</fullName>
    </submittedName>
</protein>
<dbReference type="SFLD" id="SFLDG01082">
    <property type="entry name" value="B12-binding_domain_containing"/>
    <property type="match status" value="1"/>
</dbReference>
<gene>
    <name evidence="1" type="ORF">C095_01870</name>
</gene>
<dbReference type="GeneID" id="75076783"/>
<dbReference type="GO" id="GO:0051536">
    <property type="term" value="F:iron-sulfur cluster binding"/>
    <property type="evidence" value="ECO:0007669"/>
    <property type="project" value="InterPro"/>
</dbReference>
<dbReference type="PROSITE" id="PS51918">
    <property type="entry name" value="RADICAL_SAM"/>
    <property type="match status" value="1"/>
</dbReference>
<dbReference type="AlphaFoldDB" id="A0A017H463"/>
<name>A0A017H463_9FUSO</name>